<organism evidence="2 3">
    <name type="scientific">Schleiferilactobacillus shenzhenensis LY-73</name>
    <dbReference type="NCBI Taxonomy" id="1231336"/>
    <lineage>
        <taxon>Bacteria</taxon>
        <taxon>Bacillati</taxon>
        <taxon>Bacillota</taxon>
        <taxon>Bacilli</taxon>
        <taxon>Lactobacillales</taxon>
        <taxon>Lactobacillaceae</taxon>
        <taxon>Schleiferilactobacillus</taxon>
    </lineage>
</organism>
<dbReference type="AlphaFoldDB" id="U4TL38"/>
<dbReference type="HOGENOM" id="CLU_2001000_0_0_9"/>
<dbReference type="EMBL" id="KI271605">
    <property type="protein sequence ID" value="ERL64110.1"/>
    <property type="molecule type" value="Genomic_DNA"/>
</dbReference>
<keyword evidence="1" id="KW-0472">Membrane</keyword>
<proteinExistence type="predicted"/>
<feature type="transmembrane region" description="Helical" evidence="1">
    <location>
        <begin position="29"/>
        <end position="50"/>
    </location>
</feature>
<sequence>MIMLLGPTAVLMMVLHFYGFGIGHWQLWLYLILAEVATTLITFLLPKLVAPQVPHANAINSVADVVSHLLCALLLFWGLNAWLFHIPLSGIQLLWLAVVFTATMVLIDHFIPDDAATEIKTRLK</sequence>
<protein>
    <submittedName>
        <fullName evidence="2">Uncharacterized protein</fullName>
    </submittedName>
</protein>
<dbReference type="STRING" id="1231336.L248_1643"/>
<gene>
    <name evidence="2" type="ORF">L248_1643</name>
</gene>
<keyword evidence="3" id="KW-1185">Reference proteome</keyword>
<keyword evidence="1" id="KW-0812">Transmembrane</keyword>
<name>U4TL38_9LACO</name>
<dbReference type="Proteomes" id="UP000030647">
    <property type="component" value="Unassembled WGS sequence"/>
</dbReference>
<reference evidence="3" key="1">
    <citation type="journal article" date="2013" name="Genome Announc.">
        <title>Whole-Genome Sequencing of Lactobacillus shenzhenensis Strain LY-73T.</title>
        <authorList>
            <person name="Lin Z."/>
            <person name="Liu Z."/>
            <person name="Yang R."/>
            <person name="Zou Y."/>
            <person name="Wan D."/>
            <person name="Chen J."/>
            <person name="Guo M."/>
            <person name="Zhao J."/>
            <person name="Fang C."/>
            <person name="Yang R."/>
            <person name="Liu F."/>
        </authorList>
    </citation>
    <scope>NUCLEOTIDE SEQUENCE [LARGE SCALE GENOMIC DNA]</scope>
    <source>
        <strain evidence="3">LY-73</strain>
    </source>
</reference>
<feature type="transmembrane region" description="Helical" evidence="1">
    <location>
        <begin position="90"/>
        <end position="111"/>
    </location>
</feature>
<feature type="transmembrane region" description="Helical" evidence="1">
    <location>
        <begin position="62"/>
        <end position="84"/>
    </location>
</feature>
<evidence type="ECO:0000313" key="3">
    <source>
        <dbReference type="Proteomes" id="UP000030647"/>
    </source>
</evidence>
<keyword evidence="1" id="KW-1133">Transmembrane helix</keyword>
<evidence type="ECO:0000313" key="2">
    <source>
        <dbReference type="EMBL" id="ERL64110.1"/>
    </source>
</evidence>
<accession>U4TL38</accession>
<evidence type="ECO:0000256" key="1">
    <source>
        <dbReference type="SAM" id="Phobius"/>
    </source>
</evidence>